<comment type="function">
    <text evidence="7">Plays an essential role in the initiation and regulation of chromosomal replication. ATP-DnaA binds to the origin of replication (oriC) to initiate formation of the DNA replication initiation complex once per cell cycle. Binds the DnaA box (a 9 base pair repeat at the origin) and separates the double-stranded (ds)DNA. Forms a right-handed helical filament on oriC DNA; dsDNA binds to the exterior of the filament while single-stranded (ss)DNA is stabiized in the filament's interior. The ATP-DnaA-oriC complex binds and stabilizes one strand of the AT-rich DNA unwinding element (DUE), permitting loading of DNA polymerase. After initiation quickly degrades to an ADP-DnaA complex that is not apt for DNA replication. Binds acidic phospholipids.</text>
</comment>
<evidence type="ECO:0000259" key="10">
    <source>
        <dbReference type="SMART" id="SM00760"/>
    </source>
</evidence>
<keyword evidence="3 7" id="KW-0547">Nucleotide-binding</keyword>
<proteinExistence type="inferred from homology"/>
<dbReference type="GO" id="GO:0006270">
    <property type="term" value="P:DNA replication initiation"/>
    <property type="evidence" value="ECO:0007669"/>
    <property type="project" value="InterPro"/>
</dbReference>
<evidence type="ECO:0000256" key="4">
    <source>
        <dbReference type="ARBA" id="ARBA00022840"/>
    </source>
</evidence>
<dbReference type="PANTHER" id="PTHR30050:SF2">
    <property type="entry name" value="CHROMOSOMAL REPLICATION INITIATOR PROTEIN DNAA"/>
    <property type="match status" value="1"/>
</dbReference>
<gene>
    <name evidence="11" type="ORF">H0921_10825</name>
</gene>
<evidence type="ECO:0000256" key="1">
    <source>
        <dbReference type="ARBA" id="ARBA00022490"/>
    </source>
</evidence>
<evidence type="ECO:0000256" key="9">
    <source>
        <dbReference type="SAM" id="MobiDB-lite"/>
    </source>
</evidence>
<dbReference type="InterPro" id="IPR010921">
    <property type="entry name" value="Trp_repressor/repl_initiator"/>
</dbReference>
<dbReference type="GO" id="GO:0003688">
    <property type="term" value="F:DNA replication origin binding"/>
    <property type="evidence" value="ECO:0007669"/>
    <property type="project" value="TreeGrafter"/>
</dbReference>
<evidence type="ECO:0000256" key="2">
    <source>
        <dbReference type="ARBA" id="ARBA00022705"/>
    </source>
</evidence>
<organism evidence="11 12">
    <name type="scientific">Thermogemmata fonticola</name>
    <dbReference type="NCBI Taxonomy" id="2755323"/>
    <lineage>
        <taxon>Bacteria</taxon>
        <taxon>Pseudomonadati</taxon>
        <taxon>Planctomycetota</taxon>
        <taxon>Planctomycetia</taxon>
        <taxon>Gemmatales</taxon>
        <taxon>Gemmataceae</taxon>
        <taxon>Thermogemmata</taxon>
    </lineage>
</organism>
<dbReference type="SUPFAM" id="SSF48295">
    <property type="entry name" value="TrpR-like"/>
    <property type="match status" value="1"/>
</dbReference>
<dbReference type="GO" id="GO:0006355">
    <property type="term" value="P:regulation of DNA-templated transcription"/>
    <property type="evidence" value="ECO:0007669"/>
    <property type="project" value="InterPro"/>
</dbReference>
<comment type="similarity">
    <text evidence="8">Belongs to the DnaA family.</text>
</comment>
<dbReference type="SUPFAM" id="SSF52540">
    <property type="entry name" value="P-loop containing nucleoside triphosphate hydrolases"/>
    <property type="match status" value="1"/>
</dbReference>
<name>A0A7V8VEN9_9BACT</name>
<keyword evidence="12" id="KW-1185">Reference proteome</keyword>
<evidence type="ECO:0000256" key="7">
    <source>
        <dbReference type="RuleBase" id="RU000577"/>
    </source>
</evidence>
<dbReference type="PANTHER" id="PTHR30050">
    <property type="entry name" value="CHROMOSOMAL REPLICATION INITIATOR PROTEIN DNAA"/>
    <property type="match status" value="1"/>
</dbReference>
<dbReference type="InterPro" id="IPR020591">
    <property type="entry name" value="Chromosome_initiator_DnaA-like"/>
</dbReference>
<dbReference type="Proteomes" id="UP000542342">
    <property type="component" value="Unassembled WGS sequence"/>
</dbReference>
<sequence>MAKSEDRAAEGISPPALESQAAPAGAALPHLMRPPSAAAARRREAGEGGRSALPGVIRIAENRAAVQAVLGVLRRLAQGRAVNYPVVIYGPPGSGKSQLMQGAVAWWSQRTEEPAWCLSAAECGELLAEVGAGLLIVEDLQHLARRDAEALCQVLDQRRACGQGVILTSGRTVADLRHLPRRLTSRLSAGLVVPLWPAGPDSRRQIIAALAQRWQLPLTESQVRQLADEADGLRSAVGKLQRLRQHLSHQERSPRAGPLSPAELTALIAELNQEAQSARPSLWEQVLRQVSAVFGVSQQELLSSSRLSRILLPRQLAMYLLRQAGWSLPRLAQAFRRDHATVLHACRKVEQRLNTDASLLAALRQVQAGLR</sequence>
<dbReference type="CDD" id="cd06571">
    <property type="entry name" value="Bac_DnaA_C"/>
    <property type="match status" value="1"/>
</dbReference>
<feature type="region of interest" description="Disordered" evidence="9">
    <location>
        <begin position="1"/>
        <end position="27"/>
    </location>
</feature>
<dbReference type="EMBL" id="JACEFB010000007">
    <property type="protein sequence ID" value="MBA2226654.1"/>
    <property type="molecule type" value="Genomic_DNA"/>
</dbReference>
<protein>
    <recommendedName>
        <fullName evidence="7">Chromosomal replication initiator protein DnaA</fullName>
    </recommendedName>
</protein>
<dbReference type="SMART" id="SM00760">
    <property type="entry name" value="Bac_DnaA_C"/>
    <property type="match status" value="1"/>
</dbReference>
<dbReference type="InterPro" id="IPR013159">
    <property type="entry name" value="DnaA_C"/>
</dbReference>
<dbReference type="Gene3D" id="3.40.50.300">
    <property type="entry name" value="P-loop containing nucleotide triphosphate hydrolases"/>
    <property type="match status" value="1"/>
</dbReference>
<dbReference type="GO" id="GO:0005524">
    <property type="term" value="F:ATP binding"/>
    <property type="evidence" value="ECO:0007669"/>
    <property type="project" value="InterPro"/>
</dbReference>
<evidence type="ECO:0000256" key="5">
    <source>
        <dbReference type="ARBA" id="ARBA00023121"/>
    </source>
</evidence>
<keyword evidence="5" id="KW-0446">Lipid-binding</keyword>
<dbReference type="PRINTS" id="PR00051">
    <property type="entry name" value="DNAA"/>
</dbReference>
<accession>A0A7V8VEN9</accession>
<dbReference type="GO" id="GO:0005886">
    <property type="term" value="C:plasma membrane"/>
    <property type="evidence" value="ECO:0007669"/>
    <property type="project" value="TreeGrafter"/>
</dbReference>
<evidence type="ECO:0000313" key="11">
    <source>
        <dbReference type="EMBL" id="MBA2226654.1"/>
    </source>
</evidence>
<dbReference type="InterPro" id="IPR027417">
    <property type="entry name" value="P-loop_NTPase"/>
</dbReference>
<dbReference type="GO" id="GO:0006275">
    <property type="term" value="P:regulation of DNA replication"/>
    <property type="evidence" value="ECO:0007669"/>
    <property type="project" value="InterPro"/>
</dbReference>
<dbReference type="Gene3D" id="1.10.1750.10">
    <property type="match status" value="1"/>
</dbReference>
<reference evidence="11 12" key="1">
    <citation type="submission" date="2020-07" db="EMBL/GenBank/DDBJ databases">
        <title>Thermogemmata thermophila gen. nov., sp. nov., a novel moderate thermophilic planctomycete from a Kamchatka hot spring.</title>
        <authorList>
            <person name="Elcheninov A.G."/>
            <person name="Podosokorskaya O.A."/>
            <person name="Kovaleva O.L."/>
            <person name="Novikov A."/>
            <person name="Bonch-Osmolovskaya E.A."/>
            <person name="Toshchakov S.V."/>
            <person name="Kublanov I.V."/>
        </authorList>
    </citation>
    <scope>NUCLEOTIDE SEQUENCE [LARGE SCALE GENOMIC DNA]</scope>
    <source>
        <strain evidence="11 12">2918</strain>
    </source>
</reference>
<keyword evidence="6 7" id="KW-0238">DNA-binding</keyword>
<dbReference type="AlphaFoldDB" id="A0A7V8VEN9"/>
<dbReference type="RefSeq" id="WP_194538099.1">
    <property type="nucleotide sequence ID" value="NZ_JACEFB010000007.1"/>
</dbReference>
<evidence type="ECO:0000256" key="8">
    <source>
        <dbReference type="RuleBase" id="RU004227"/>
    </source>
</evidence>
<evidence type="ECO:0000256" key="6">
    <source>
        <dbReference type="ARBA" id="ARBA00023125"/>
    </source>
</evidence>
<keyword evidence="1" id="KW-0963">Cytoplasm</keyword>
<dbReference type="InterPro" id="IPR013317">
    <property type="entry name" value="DnaA_dom"/>
</dbReference>
<keyword evidence="2 7" id="KW-0235">DNA replication</keyword>
<evidence type="ECO:0000313" key="12">
    <source>
        <dbReference type="Proteomes" id="UP000542342"/>
    </source>
</evidence>
<comment type="caution">
    <text evidence="11">The sequence shown here is derived from an EMBL/GenBank/DDBJ whole genome shotgun (WGS) entry which is preliminary data.</text>
</comment>
<feature type="domain" description="Chromosomal replication initiator DnaA C-terminal" evidence="10">
    <location>
        <begin position="282"/>
        <end position="349"/>
    </location>
</feature>
<dbReference type="Pfam" id="PF08299">
    <property type="entry name" value="Bac_DnaA_C"/>
    <property type="match status" value="1"/>
</dbReference>
<keyword evidence="4 7" id="KW-0067">ATP-binding</keyword>
<evidence type="ECO:0000256" key="3">
    <source>
        <dbReference type="ARBA" id="ARBA00022741"/>
    </source>
</evidence>
<dbReference type="Pfam" id="PF00308">
    <property type="entry name" value="Bac_DnaA"/>
    <property type="match status" value="1"/>
</dbReference>